<dbReference type="AlphaFoldDB" id="A0A1E3W186"/>
<dbReference type="RefSeq" id="WP_069624936.1">
    <property type="nucleotide sequence ID" value="NZ_LPWD01000439.1"/>
</dbReference>
<sequence length="244" mass="26194">MKSMVKLAREYRMPSLAVVAGMLLLAMPQPARAQDPCVDETGTGACTDRSALAEDLLRSRVNRTLAVTPADERFNRLNAPGTSAAVPFDMTPDGSNTNFRTSLSQWSSSLSAADQARLKKVNEALDVALPLPHAVKPAPSKFDVWAKGRRENFSGEGDALTTFMGADYRANNDLLIGGMLQVDEASQTTLATPDTAAGTAYMTGPYLAYRVTPHITFDAKAPSAWARTRPLSVMNARISQPSAC</sequence>
<protein>
    <recommendedName>
        <fullName evidence="4">Autotransporter domain-containing protein</fullName>
    </recommendedName>
</protein>
<accession>A0A1E3W186</accession>
<comment type="caution">
    <text evidence="2">The sequence shown here is derived from an EMBL/GenBank/DDBJ whole genome shotgun (WGS) entry which is preliminary data.</text>
</comment>
<name>A0A1E3W186_9HYPH</name>
<evidence type="ECO:0000256" key="1">
    <source>
        <dbReference type="SAM" id="SignalP"/>
    </source>
</evidence>
<feature type="chain" id="PRO_5009138991" description="Autotransporter domain-containing protein" evidence="1">
    <location>
        <begin position="34"/>
        <end position="244"/>
    </location>
</feature>
<feature type="signal peptide" evidence="1">
    <location>
        <begin position="1"/>
        <end position="33"/>
    </location>
</feature>
<dbReference type="InterPro" id="IPR036709">
    <property type="entry name" value="Autotransporte_beta_dom_sf"/>
</dbReference>
<organism evidence="2 3">
    <name type="scientific">Methyloceanibacter marginalis</name>
    <dbReference type="NCBI Taxonomy" id="1774971"/>
    <lineage>
        <taxon>Bacteria</taxon>
        <taxon>Pseudomonadati</taxon>
        <taxon>Pseudomonadota</taxon>
        <taxon>Alphaproteobacteria</taxon>
        <taxon>Hyphomicrobiales</taxon>
        <taxon>Hyphomicrobiaceae</taxon>
        <taxon>Methyloceanibacter</taxon>
    </lineage>
</organism>
<dbReference type="Proteomes" id="UP000095042">
    <property type="component" value="Unassembled WGS sequence"/>
</dbReference>
<reference evidence="2 3" key="1">
    <citation type="journal article" date="2016" name="Environ. Microbiol.">
        <title>New Methyloceanibacter diversity from North Sea sediments includes methanotroph containing solely the soluble methane monooxygenase.</title>
        <authorList>
            <person name="Vekeman B."/>
            <person name="Kerckhof F.M."/>
            <person name="Cremers G."/>
            <person name="de Vos P."/>
            <person name="Vandamme P."/>
            <person name="Boon N."/>
            <person name="Op den Camp H.J."/>
            <person name="Heylen K."/>
        </authorList>
    </citation>
    <scope>NUCLEOTIDE SEQUENCE [LARGE SCALE GENOMIC DNA]</scope>
    <source>
        <strain evidence="2 3">R-67177</strain>
    </source>
</reference>
<proteinExistence type="predicted"/>
<evidence type="ECO:0008006" key="4">
    <source>
        <dbReference type="Google" id="ProtNLM"/>
    </source>
</evidence>
<keyword evidence="3" id="KW-1185">Reference proteome</keyword>
<evidence type="ECO:0000313" key="2">
    <source>
        <dbReference type="EMBL" id="ODR99568.1"/>
    </source>
</evidence>
<dbReference type="OrthoDB" id="5720638at2"/>
<keyword evidence="1" id="KW-0732">Signal</keyword>
<dbReference type="Gene3D" id="2.40.128.130">
    <property type="entry name" value="Autotransporter beta-domain"/>
    <property type="match status" value="1"/>
</dbReference>
<evidence type="ECO:0000313" key="3">
    <source>
        <dbReference type="Proteomes" id="UP000095042"/>
    </source>
</evidence>
<gene>
    <name evidence="2" type="ORF">AUC71_03565</name>
</gene>
<dbReference type="EMBL" id="LPWD01000439">
    <property type="protein sequence ID" value="ODR99568.1"/>
    <property type="molecule type" value="Genomic_DNA"/>
</dbReference>
<dbReference type="SUPFAM" id="SSF103515">
    <property type="entry name" value="Autotransporter"/>
    <property type="match status" value="1"/>
</dbReference>